<evidence type="ECO:0000256" key="1">
    <source>
        <dbReference type="ARBA" id="ARBA00022741"/>
    </source>
</evidence>
<keyword evidence="5" id="KW-0472">Membrane</keyword>
<dbReference type="PANTHER" id="PTHR27005:SF432">
    <property type="entry name" value="WALL-ASSOCIATED RECEPTOR KINASE-LIKE 6"/>
    <property type="match status" value="1"/>
</dbReference>
<sequence length="1007" mass="112629">MGFHLWFYFILIFLFCLTLQAAEPQQAICGEEVCGNITIPSPFGIHSTCYTLPFFRVTCKQIHNQKKPFISINGLDLEVLGSFFEDTILIKNPVTYVNCDHKNEVASAAVNLTGTPFFFSSDYNNFASVGCGNLATIFRNEADAFGGCIQTICGDGASESGCSNTISGKFTSTVVNMTAMYPIGKDDRKRCSSAVIFSRLYFREAYPLPIGINIETTHVPTTLSWNSSYCGDAGRYQSLAVTCSVNYIDFYFIQRLDVHNPDFNWCLLGAIYSFFANPAGCAPRPGPISLNGEKSCGNVTFQYPFEIIDQEYPNGWFRVICKKTSNGRTTPFLNINGVTLRILDFSFLYGNVVVNHSTTYFNCRKNSNNGMSLNLTGTPFYYSDFDNIFWSSGCGNLATVFDSKTGNLVGGCLQPSCRISNETSSVTGCSFNIPHGLTSFSANMSGRVDSSNDSRKRSCGFASLIKSDLYYDLTSKSNDFDVNNWTHVPTSLQWSTPMSGLCRLRQGINISCTFDRVYCWQRLSSTHLCVCNKNFGIGDISTYCEENCGIYVWCHMLCLNTPGNYCSSRDCPPKYKYNSTGFRCEPDEIISQTSPKNTRSLTIIIIGCGISIGTIFLLLGLWKMYEVVKRRRNILLKQKYFKRNGGLLLQQHLSSNTSYFERIKMFTSKEIEKATDYYNENRILGQGGQGTVYKGMLTDGSIVAVKKSKMEKGKKFGEKKVEQFINEVIILSQINHRNVVKLLGCCLEAETPLLVYEFIPNGTLYDLIHGQNEELPLTWEMRLRIATEIANALFYLHSAASVSIYHRDVKSSNILLDDKYKAKVSNFGTSRSIALEQTHLTTRVQGTFGYMDPEYFRSNQFTEKSDVYSFGVVLVELLTGEKPISSKQSDEERSLVSLFLLSMQENSLSDILDSKVANDGPEKEIIAVAKLAKRCLNLNGKKRPTMKQVAMELELIKASEEGNAIEESGDEESEIDDMIESWDINPSCSISRSVTTDSVILPLNESI</sequence>
<keyword evidence="5" id="KW-1133">Transmembrane helix</keyword>
<dbReference type="PANTHER" id="PTHR27005">
    <property type="entry name" value="WALL-ASSOCIATED RECEPTOR KINASE-LIKE 21"/>
    <property type="match status" value="1"/>
</dbReference>
<evidence type="ECO:0000256" key="2">
    <source>
        <dbReference type="ARBA" id="ARBA00022840"/>
    </source>
</evidence>
<reference evidence="8 9" key="1">
    <citation type="submission" date="2023-03" db="EMBL/GenBank/DDBJ databases">
        <title>WGS of Gossypium arboreum.</title>
        <authorList>
            <person name="Yu D."/>
        </authorList>
    </citation>
    <scope>NUCLEOTIDE SEQUENCE [LARGE SCALE GENOMIC DNA]</scope>
    <source>
        <tissue evidence="8">Leaf</tissue>
    </source>
</reference>
<keyword evidence="1" id="KW-0547">Nucleotide-binding</keyword>
<comment type="caution">
    <text evidence="8">The sequence shown here is derived from an EMBL/GenBank/DDBJ whole genome shotgun (WGS) entry which is preliminary data.</text>
</comment>
<name>A0ABR0NFV0_GOSAR</name>
<dbReference type="InterPro" id="IPR008271">
    <property type="entry name" value="Ser/Thr_kinase_AS"/>
</dbReference>
<feature type="transmembrane region" description="Helical" evidence="5">
    <location>
        <begin position="601"/>
        <end position="622"/>
    </location>
</feature>
<dbReference type="Gene3D" id="3.30.200.20">
    <property type="entry name" value="Phosphorylase Kinase, domain 1"/>
    <property type="match status" value="1"/>
</dbReference>
<evidence type="ECO:0000313" key="9">
    <source>
        <dbReference type="Proteomes" id="UP001358586"/>
    </source>
</evidence>
<evidence type="ECO:0000256" key="3">
    <source>
        <dbReference type="ARBA" id="ARBA00047558"/>
    </source>
</evidence>
<keyword evidence="5" id="KW-0812">Transmembrane</keyword>
<dbReference type="InterPro" id="IPR045274">
    <property type="entry name" value="WAK-like"/>
</dbReference>
<feature type="domain" description="Protein kinase" evidence="7">
    <location>
        <begin position="678"/>
        <end position="956"/>
    </location>
</feature>
<dbReference type="SUPFAM" id="SSF56112">
    <property type="entry name" value="Protein kinase-like (PK-like)"/>
    <property type="match status" value="1"/>
</dbReference>
<comment type="catalytic activity">
    <reaction evidence="4">
        <text>L-threonyl-[protein] + ATP = O-phospho-L-threonyl-[protein] + ADP + H(+)</text>
        <dbReference type="Rhea" id="RHEA:46608"/>
        <dbReference type="Rhea" id="RHEA-COMP:11060"/>
        <dbReference type="Rhea" id="RHEA-COMP:11605"/>
        <dbReference type="ChEBI" id="CHEBI:15378"/>
        <dbReference type="ChEBI" id="CHEBI:30013"/>
        <dbReference type="ChEBI" id="CHEBI:30616"/>
        <dbReference type="ChEBI" id="CHEBI:61977"/>
        <dbReference type="ChEBI" id="CHEBI:456216"/>
    </reaction>
</comment>
<comment type="catalytic activity">
    <reaction evidence="3">
        <text>L-seryl-[protein] + ATP = O-phospho-L-seryl-[protein] + ADP + H(+)</text>
        <dbReference type="Rhea" id="RHEA:17989"/>
        <dbReference type="Rhea" id="RHEA-COMP:9863"/>
        <dbReference type="Rhea" id="RHEA-COMP:11604"/>
        <dbReference type="ChEBI" id="CHEBI:15378"/>
        <dbReference type="ChEBI" id="CHEBI:29999"/>
        <dbReference type="ChEBI" id="CHEBI:30616"/>
        <dbReference type="ChEBI" id="CHEBI:83421"/>
        <dbReference type="ChEBI" id="CHEBI:456216"/>
    </reaction>
</comment>
<dbReference type="InterPro" id="IPR011009">
    <property type="entry name" value="Kinase-like_dom_sf"/>
</dbReference>
<dbReference type="SMART" id="SM00220">
    <property type="entry name" value="S_TKc"/>
    <property type="match status" value="1"/>
</dbReference>
<dbReference type="Gene3D" id="1.10.510.10">
    <property type="entry name" value="Transferase(Phosphotransferase) domain 1"/>
    <property type="match status" value="1"/>
</dbReference>
<dbReference type="PROSITE" id="PS50011">
    <property type="entry name" value="PROTEIN_KINASE_DOM"/>
    <property type="match status" value="1"/>
</dbReference>
<evidence type="ECO:0000256" key="4">
    <source>
        <dbReference type="ARBA" id="ARBA00047951"/>
    </source>
</evidence>
<dbReference type="CDD" id="cd14066">
    <property type="entry name" value="STKc_IRAK"/>
    <property type="match status" value="1"/>
</dbReference>
<keyword evidence="9" id="KW-1185">Reference proteome</keyword>
<evidence type="ECO:0000313" key="8">
    <source>
        <dbReference type="EMBL" id="KAK5793694.1"/>
    </source>
</evidence>
<gene>
    <name evidence="8" type="ORF">PVK06_034847</name>
</gene>
<dbReference type="PROSITE" id="PS00108">
    <property type="entry name" value="PROTEIN_KINASE_ST"/>
    <property type="match status" value="1"/>
</dbReference>
<dbReference type="Proteomes" id="UP001358586">
    <property type="component" value="Chromosome 10"/>
</dbReference>
<accession>A0ABR0NFV0</accession>
<feature type="signal peptide" evidence="6">
    <location>
        <begin position="1"/>
        <end position="21"/>
    </location>
</feature>
<organism evidence="8 9">
    <name type="scientific">Gossypium arboreum</name>
    <name type="common">Tree cotton</name>
    <name type="synonym">Gossypium nanking</name>
    <dbReference type="NCBI Taxonomy" id="29729"/>
    <lineage>
        <taxon>Eukaryota</taxon>
        <taxon>Viridiplantae</taxon>
        <taxon>Streptophyta</taxon>
        <taxon>Embryophyta</taxon>
        <taxon>Tracheophyta</taxon>
        <taxon>Spermatophyta</taxon>
        <taxon>Magnoliopsida</taxon>
        <taxon>eudicotyledons</taxon>
        <taxon>Gunneridae</taxon>
        <taxon>Pentapetalae</taxon>
        <taxon>rosids</taxon>
        <taxon>malvids</taxon>
        <taxon>Malvales</taxon>
        <taxon>Malvaceae</taxon>
        <taxon>Malvoideae</taxon>
        <taxon>Gossypium</taxon>
    </lineage>
</organism>
<keyword evidence="6" id="KW-0732">Signal</keyword>
<protein>
    <recommendedName>
        <fullName evidence="7">Protein kinase domain-containing protein</fullName>
    </recommendedName>
</protein>
<keyword evidence="2" id="KW-0067">ATP-binding</keyword>
<dbReference type="EMBL" id="JARKNE010000010">
    <property type="protein sequence ID" value="KAK5793694.1"/>
    <property type="molecule type" value="Genomic_DNA"/>
</dbReference>
<feature type="chain" id="PRO_5046261849" description="Protein kinase domain-containing protein" evidence="6">
    <location>
        <begin position="22"/>
        <end position="1007"/>
    </location>
</feature>
<proteinExistence type="predicted"/>
<evidence type="ECO:0000256" key="6">
    <source>
        <dbReference type="SAM" id="SignalP"/>
    </source>
</evidence>
<evidence type="ECO:0000259" key="7">
    <source>
        <dbReference type="PROSITE" id="PS50011"/>
    </source>
</evidence>
<dbReference type="InterPro" id="IPR000719">
    <property type="entry name" value="Prot_kinase_dom"/>
</dbReference>
<evidence type="ECO:0000256" key="5">
    <source>
        <dbReference type="SAM" id="Phobius"/>
    </source>
</evidence>
<dbReference type="Pfam" id="PF00069">
    <property type="entry name" value="Pkinase"/>
    <property type="match status" value="1"/>
</dbReference>